<keyword evidence="2" id="KW-0472">Membrane</keyword>
<feature type="compositionally biased region" description="Low complexity" evidence="1">
    <location>
        <begin position="246"/>
        <end position="265"/>
    </location>
</feature>
<dbReference type="OrthoDB" id="2576311at2759"/>
<keyword evidence="2" id="KW-0812">Transmembrane</keyword>
<evidence type="ECO:0000313" key="3">
    <source>
        <dbReference type="EMBL" id="KZT04233.1"/>
    </source>
</evidence>
<feature type="compositionally biased region" description="Basic and acidic residues" evidence="1">
    <location>
        <begin position="171"/>
        <end position="189"/>
    </location>
</feature>
<keyword evidence="2" id="KW-1133">Transmembrane helix</keyword>
<feature type="transmembrane region" description="Helical" evidence="2">
    <location>
        <begin position="78"/>
        <end position="99"/>
    </location>
</feature>
<organism evidence="3 4">
    <name type="scientific">Laetiporus sulphureus 93-53</name>
    <dbReference type="NCBI Taxonomy" id="1314785"/>
    <lineage>
        <taxon>Eukaryota</taxon>
        <taxon>Fungi</taxon>
        <taxon>Dikarya</taxon>
        <taxon>Basidiomycota</taxon>
        <taxon>Agaricomycotina</taxon>
        <taxon>Agaricomycetes</taxon>
        <taxon>Polyporales</taxon>
        <taxon>Laetiporus</taxon>
    </lineage>
</organism>
<feature type="region of interest" description="Disordered" evidence="1">
    <location>
        <begin position="107"/>
        <end position="137"/>
    </location>
</feature>
<gene>
    <name evidence="3" type="ORF">LAESUDRAFT_314765</name>
</gene>
<dbReference type="AlphaFoldDB" id="A0A165D6B9"/>
<evidence type="ECO:0000256" key="2">
    <source>
        <dbReference type="SAM" id="Phobius"/>
    </source>
</evidence>
<dbReference type="GeneID" id="63819004"/>
<protein>
    <recommendedName>
        <fullName evidence="5">Transmembrane protein</fullName>
    </recommendedName>
</protein>
<evidence type="ECO:0000256" key="1">
    <source>
        <dbReference type="SAM" id="MobiDB-lite"/>
    </source>
</evidence>
<feature type="region of interest" description="Disordered" evidence="1">
    <location>
        <begin position="234"/>
        <end position="278"/>
    </location>
</feature>
<dbReference type="RefSeq" id="XP_040761973.1">
    <property type="nucleotide sequence ID" value="XM_040901973.1"/>
</dbReference>
<feature type="region of interest" description="Disordered" evidence="1">
    <location>
        <begin position="298"/>
        <end position="356"/>
    </location>
</feature>
<evidence type="ECO:0008006" key="5">
    <source>
        <dbReference type="Google" id="ProtNLM"/>
    </source>
</evidence>
<feature type="region of interest" description="Disordered" evidence="1">
    <location>
        <begin position="171"/>
        <end position="220"/>
    </location>
</feature>
<accession>A0A165D6B9</accession>
<proteinExistence type="predicted"/>
<dbReference type="EMBL" id="KV427638">
    <property type="protein sequence ID" value="KZT04233.1"/>
    <property type="molecule type" value="Genomic_DNA"/>
</dbReference>
<reference evidence="3 4" key="1">
    <citation type="journal article" date="2016" name="Mol. Biol. Evol.">
        <title>Comparative Genomics of Early-Diverging Mushroom-Forming Fungi Provides Insights into the Origins of Lignocellulose Decay Capabilities.</title>
        <authorList>
            <person name="Nagy L.G."/>
            <person name="Riley R."/>
            <person name="Tritt A."/>
            <person name="Adam C."/>
            <person name="Daum C."/>
            <person name="Floudas D."/>
            <person name="Sun H."/>
            <person name="Yadav J.S."/>
            <person name="Pangilinan J."/>
            <person name="Larsson K.H."/>
            <person name="Matsuura K."/>
            <person name="Barry K."/>
            <person name="Labutti K."/>
            <person name="Kuo R."/>
            <person name="Ohm R.A."/>
            <person name="Bhattacharya S.S."/>
            <person name="Shirouzu T."/>
            <person name="Yoshinaga Y."/>
            <person name="Martin F.M."/>
            <person name="Grigoriev I.V."/>
            <person name="Hibbett D.S."/>
        </authorList>
    </citation>
    <scope>NUCLEOTIDE SEQUENCE [LARGE SCALE GENOMIC DNA]</scope>
    <source>
        <strain evidence="3 4">93-53</strain>
    </source>
</reference>
<dbReference type="Proteomes" id="UP000076871">
    <property type="component" value="Unassembled WGS sequence"/>
</dbReference>
<evidence type="ECO:0000313" key="4">
    <source>
        <dbReference type="Proteomes" id="UP000076871"/>
    </source>
</evidence>
<name>A0A165D6B9_9APHY</name>
<keyword evidence="4" id="KW-1185">Reference proteome</keyword>
<dbReference type="InParanoid" id="A0A165D6B9"/>
<sequence>MGMPERHHWRMPCEAVAPFPPFHPWLAAQQIYQRPLRQAAFVISFRAFFRVPFEMGTDIADSSGSIQTREVNWTTVQIATVISVGVSVAAVASFAFLCYRRRHRRQYHTPSPTPEQVYAMSPPADPHPRPQLLTPGAEPVRVRPPYSSWVQVRLAAPKFFFGLLPGTQTVRSRERKKDPSWEIDDLRPGEDEEGGKAWSHTAQSSYDPGLPGAGASGTFHPLFAEEDENEDAHDLFHSQRSHTRNPSSMSLLALSQPAPSASSSLRRAGQSETPKPDRTFFQRMMKFKRGLLKSPEYRTGRVSPRAPDTLFRIDAGPGEPATPGPSRGGFGETGLGLKQGKASSAPMTQGGGMTVDARARDADERSVLLISRHPGEDFDFDLELGESEAG</sequence>